<proteinExistence type="inferred from homology"/>
<dbReference type="Pfam" id="PF17065">
    <property type="entry name" value="UPF0669"/>
    <property type="match status" value="1"/>
</dbReference>
<dbReference type="InterPro" id="IPR031420">
    <property type="entry name" value="UPF0669"/>
</dbReference>
<sequence>MCSMLHFLCLTSSIRVYTLGETKVYKYPKKILNKMKTMDFQHIVLQLLLWASWGLHLVYCEHLLQTLTATIGAENYTHYRLSTQGRLQITVESIVGDADLYISDNTLSPSYEDYVIQSNTCGMEEVEIPSNMKRPVGIGIYGHPNYIMSEYRLSIYFLKQYDDVNYAQLVHSYNKFEGEDNNEEGYTTYDYSSSQYSTRTRGGQQDEGESAWSVIGTILSTILKIIFEILL</sequence>
<dbReference type="GO" id="GO:0005576">
    <property type="term" value="C:extracellular region"/>
    <property type="evidence" value="ECO:0007669"/>
    <property type="project" value="UniProtKB-SubCell"/>
</dbReference>
<dbReference type="PANTHER" id="PTHR31703">
    <property type="entry name" value="UPF0669 PROTEIN C6ORF120"/>
    <property type="match status" value="1"/>
</dbReference>
<evidence type="ECO:0000313" key="6">
    <source>
        <dbReference type="EMBL" id="CAC5401863.1"/>
    </source>
</evidence>
<dbReference type="Proteomes" id="UP000507470">
    <property type="component" value="Unassembled WGS sequence"/>
</dbReference>
<dbReference type="AlphaFoldDB" id="A0A6J8CZ81"/>
<keyword evidence="4" id="KW-0732">Signal</keyword>
<evidence type="ECO:0000256" key="2">
    <source>
        <dbReference type="ARBA" id="ARBA00008960"/>
    </source>
</evidence>
<name>A0A6J8CZ81_MYTCO</name>
<accession>A0A6J8CZ81</accession>
<evidence type="ECO:0000256" key="4">
    <source>
        <dbReference type="ARBA" id="ARBA00022729"/>
    </source>
</evidence>
<keyword evidence="7" id="KW-1185">Reference proteome</keyword>
<gene>
    <name evidence="6" type="ORF">MCOR_35903</name>
</gene>
<organism evidence="6 7">
    <name type="scientific">Mytilus coruscus</name>
    <name type="common">Sea mussel</name>
    <dbReference type="NCBI Taxonomy" id="42192"/>
    <lineage>
        <taxon>Eukaryota</taxon>
        <taxon>Metazoa</taxon>
        <taxon>Spiralia</taxon>
        <taxon>Lophotrochozoa</taxon>
        <taxon>Mollusca</taxon>
        <taxon>Bivalvia</taxon>
        <taxon>Autobranchia</taxon>
        <taxon>Pteriomorphia</taxon>
        <taxon>Mytilida</taxon>
        <taxon>Mytiloidea</taxon>
        <taxon>Mytilidae</taxon>
        <taxon>Mytilinae</taxon>
        <taxon>Mytilus</taxon>
    </lineage>
</organism>
<protein>
    <submittedName>
        <fullName evidence="6">UPF0669 protein C6orf120 homolog,UPF0669 protein v1g209471</fullName>
    </submittedName>
</protein>
<evidence type="ECO:0000256" key="1">
    <source>
        <dbReference type="ARBA" id="ARBA00004613"/>
    </source>
</evidence>
<evidence type="ECO:0000313" key="7">
    <source>
        <dbReference type="Proteomes" id="UP000507470"/>
    </source>
</evidence>
<dbReference type="OrthoDB" id="10046613at2759"/>
<comment type="subcellular location">
    <subcellularLocation>
        <location evidence="1">Secreted</location>
    </subcellularLocation>
</comment>
<keyword evidence="5" id="KW-0325">Glycoprotein</keyword>
<keyword evidence="3" id="KW-0964">Secreted</keyword>
<comment type="similarity">
    <text evidence="2">Belongs to the UPF0669 family.</text>
</comment>
<evidence type="ECO:0000256" key="3">
    <source>
        <dbReference type="ARBA" id="ARBA00022525"/>
    </source>
</evidence>
<reference evidence="6 7" key="1">
    <citation type="submission" date="2020-06" db="EMBL/GenBank/DDBJ databases">
        <authorList>
            <person name="Li R."/>
            <person name="Bekaert M."/>
        </authorList>
    </citation>
    <scope>NUCLEOTIDE SEQUENCE [LARGE SCALE GENOMIC DNA]</scope>
    <source>
        <strain evidence="7">wild</strain>
    </source>
</reference>
<evidence type="ECO:0000256" key="5">
    <source>
        <dbReference type="ARBA" id="ARBA00023180"/>
    </source>
</evidence>
<dbReference type="PANTHER" id="PTHR31703:SF2">
    <property type="entry name" value="UPF0669 PROTEIN C6ORF120"/>
    <property type="match status" value="1"/>
</dbReference>
<dbReference type="EMBL" id="CACVKT020006484">
    <property type="protein sequence ID" value="CAC5401863.1"/>
    <property type="molecule type" value="Genomic_DNA"/>
</dbReference>